<dbReference type="Proteomes" id="UP001246576">
    <property type="component" value="Unassembled WGS sequence"/>
</dbReference>
<sequence length="193" mass="21590">MNLRRSLVLGLFIALAGCTATADKSQKFAQPDEVIDTVTLRLLLGDIGQARFAAPKDVDAYRYKYVPAMLARVPNTLKINGIKVAKVETNNARRTDTRYEIRIEASEFSQSQSGRCWVHYDLTLFDFQKQAKIWGGRTQVSINSDQPLLRSEKLAGDILNSLYREGIIKLAQGHAVNPQGERITDVSVFSTDK</sequence>
<proteinExistence type="predicted"/>
<dbReference type="EMBL" id="JAVLSJ010000004">
    <property type="protein sequence ID" value="MDR9848287.1"/>
    <property type="molecule type" value="Genomic_DNA"/>
</dbReference>
<protein>
    <recommendedName>
        <fullName evidence="4">Lipoprotein</fullName>
    </recommendedName>
</protein>
<gene>
    <name evidence="2" type="ORF">RI048_08695</name>
</gene>
<evidence type="ECO:0000256" key="1">
    <source>
        <dbReference type="SAM" id="SignalP"/>
    </source>
</evidence>
<dbReference type="RefSeq" id="WP_134040312.1">
    <property type="nucleotide sequence ID" value="NZ_JAVLSJ010000004.1"/>
</dbReference>
<feature type="signal peptide" evidence="1">
    <location>
        <begin position="1"/>
        <end position="22"/>
    </location>
</feature>
<evidence type="ECO:0000313" key="3">
    <source>
        <dbReference type="Proteomes" id="UP001246576"/>
    </source>
</evidence>
<comment type="caution">
    <text evidence="2">The sequence shown here is derived from an EMBL/GenBank/DDBJ whole genome shotgun (WGS) entry which is preliminary data.</text>
</comment>
<name>A0ABU2EKL0_9BURK</name>
<evidence type="ECO:0000313" key="2">
    <source>
        <dbReference type="EMBL" id="MDR9848287.1"/>
    </source>
</evidence>
<evidence type="ECO:0008006" key="4">
    <source>
        <dbReference type="Google" id="ProtNLM"/>
    </source>
</evidence>
<keyword evidence="1" id="KW-0732">Signal</keyword>
<organism evidence="2 3">
    <name type="scientific">Herbaspirillum huttiense subsp. lycopersici</name>
    <dbReference type="NCBI Taxonomy" id="3074428"/>
    <lineage>
        <taxon>Bacteria</taxon>
        <taxon>Pseudomonadati</taxon>
        <taxon>Pseudomonadota</taxon>
        <taxon>Betaproteobacteria</taxon>
        <taxon>Burkholderiales</taxon>
        <taxon>Oxalobacteraceae</taxon>
        <taxon>Herbaspirillum</taxon>
    </lineage>
</organism>
<dbReference type="PROSITE" id="PS51257">
    <property type="entry name" value="PROKAR_LIPOPROTEIN"/>
    <property type="match status" value="1"/>
</dbReference>
<accession>A0ABU2EKL0</accession>
<reference evidence="2" key="1">
    <citation type="submission" date="2023-09" db="EMBL/GenBank/DDBJ databases">
        <title>Description of first Herbaspirillum huttiense subsp. nephrolepsisexaltata and Herbaspirillum huttiense subsp. lycopersicon.</title>
        <authorList>
            <person name="Poudel M."/>
            <person name="Sharma A."/>
            <person name="Goss E."/>
            <person name="Tapia J.H."/>
            <person name="Harmon C.M."/>
            <person name="Jones J.B."/>
        </authorList>
    </citation>
    <scope>NUCLEOTIDE SEQUENCE</scope>
    <source>
        <strain evidence="2">SE1</strain>
    </source>
</reference>
<keyword evidence="3" id="KW-1185">Reference proteome</keyword>
<feature type="chain" id="PRO_5045095925" description="Lipoprotein" evidence="1">
    <location>
        <begin position="23"/>
        <end position="193"/>
    </location>
</feature>